<dbReference type="PANTHER" id="PTHR43479">
    <property type="entry name" value="ACREF/ENVCD OPERON REPRESSOR-RELATED"/>
    <property type="match status" value="1"/>
</dbReference>
<dbReference type="Pfam" id="PF00440">
    <property type="entry name" value="TetR_N"/>
    <property type="match status" value="1"/>
</dbReference>
<dbReference type="SUPFAM" id="SSF46689">
    <property type="entry name" value="Homeodomain-like"/>
    <property type="match status" value="1"/>
</dbReference>
<gene>
    <name evidence="4" type="ORF">ESZ50_08200</name>
</gene>
<evidence type="ECO:0000259" key="3">
    <source>
        <dbReference type="PROSITE" id="PS50977"/>
    </source>
</evidence>
<dbReference type="PANTHER" id="PTHR43479:SF11">
    <property type="entry name" value="ACREF_ENVCD OPERON REPRESSOR-RELATED"/>
    <property type="match status" value="1"/>
</dbReference>
<dbReference type="InterPro" id="IPR009057">
    <property type="entry name" value="Homeodomain-like_sf"/>
</dbReference>
<proteinExistence type="predicted"/>
<dbReference type="AlphaFoldDB" id="A0A6C2C4Y5"/>
<feature type="DNA-binding region" description="H-T-H motif" evidence="2">
    <location>
        <begin position="42"/>
        <end position="61"/>
    </location>
</feature>
<dbReference type="EMBL" id="SDGZ01000017">
    <property type="protein sequence ID" value="TYC48742.1"/>
    <property type="molecule type" value="Genomic_DNA"/>
</dbReference>
<organism evidence="4 5">
    <name type="scientific">Weissella muntiaci</name>
    <dbReference type="NCBI Taxonomy" id="2508881"/>
    <lineage>
        <taxon>Bacteria</taxon>
        <taxon>Bacillati</taxon>
        <taxon>Bacillota</taxon>
        <taxon>Bacilli</taxon>
        <taxon>Lactobacillales</taxon>
        <taxon>Lactobacillaceae</taxon>
        <taxon>Weissella</taxon>
    </lineage>
</organism>
<dbReference type="GO" id="GO:0003677">
    <property type="term" value="F:DNA binding"/>
    <property type="evidence" value="ECO:0007669"/>
    <property type="project" value="UniProtKB-UniRule"/>
</dbReference>
<comment type="caution">
    <text evidence="4">The sequence shown here is derived from an EMBL/GenBank/DDBJ whole genome shotgun (WGS) entry which is preliminary data.</text>
</comment>
<name>A0A6C2C4Y5_9LACO</name>
<dbReference type="OrthoDB" id="9780824at2"/>
<dbReference type="PRINTS" id="PR00455">
    <property type="entry name" value="HTHTETR"/>
</dbReference>
<evidence type="ECO:0000256" key="2">
    <source>
        <dbReference type="PROSITE-ProRule" id="PRU00335"/>
    </source>
</evidence>
<dbReference type="InterPro" id="IPR001647">
    <property type="entry name" value="HTH_TetR"/>
</dbReference>
<dbReference type="Gene3D" id="1.10.357.10">
    <property type="entry name" value="Tetracycline Repressor, domain 2"/>
    <property type="match status" value="1"/>
</dbReference>
<reference evidence="4 5" key="1">
    <citation type="submission" date="2019-01" db="EMBL/GenBank/DDBJ databases">
        <title>Weissella sp. nov., a novel lactic acid bacterium isolated from animal feces.</title>
        <authorList>
            <person name="Wang L.-T."/>
        </authorList>
    </citation>
    <scope>NUCLEOTIDE SEQUENCE [LARGE SCALE GENOMIC DNA]</scope>
    <source>
        <strain evidence="4 5">8H-2</strain>
    </source>
</reference>
<evidence type="ECO:0000313" key="4">
    <source>
        <dbReference type="EMBL" id="TYC48742.1"/>
    </source>
</evidence>
<accession>A0A6C2C4Y5</accession>
<feature type="domain" description="HTH tetR-type" evidence="3">
    <location>
        <begin position="19"/>
        <end position="79"/>
    </location>
</feature>
<dbReference type="InterPro" id="IPR050624">
    <property type="entry name" value="HTH-type_Tx_Regulator"/>
</dbReference>
<sequence>MAERIFEDLNDWFEHEDMTPGKRKVLKAAVELFATQGFDGTSTAQISELSEMSQGTIFKYFKTKRDLLKAIIEPLVNNLIPNYGQDFITKQVPKDAQFEDLIRFVVRNRLEFMYTNHDVISIFVNEIMINDELLAEAKEKLIPVFLHSIDTLQGMFNGIKLEPENFIRLLAGQLLFEFMRVTRFSPAENYDLDEVSAHIANLMIAALK</sequence>
<evidence type="ECO:0000256" key="1">
    <source>
        <dbReference type="ARBA" id="ARBA00023125"/>
    </source>
</evidence>
<protein>
    <submittedName>
        <fullName evidence="4">TetR/AcrR family transcriptional regulator</fullName>
    </submittedName>
</protein>
<dbReference type="RefSeq" id="WP_148623088.1">
    <property type="nucleotide sequence ID" value="NZ_SDGZ01000017.1"/>
</dbReference>
<keyword evidence="1 2" id="KW-0238">DNA-binding</keyword>
<evidence type="ECO:0000313" key="5">
    <source>
        <dbReference type="Proteomes" id="UP000371977"/>
    </source>
</evidence>
<dbReference type="Proteomes" id="UP000371977">
    <property type="component" value="Unassembled WGS sequence"/>
</dbReference>
<dbReference type="PROSITE" id="PS50977">
    <property type="entry name" value="HTH_TETR_2"/>
    <property type="match status" value="1"/>
</dbReference>
<keyword evidence="5" id="KW-1185">Reference proteome</keyword>